<gene>
    <name evidence="2" type="ORF">NSCI0253_LOCUS12817</name>
</gene>
<feature type="signal peptide" evidence="1">
    <location>
        <begin position="1"/>
        <end position="17"/>
    </location>
</feature>
<keyword evidence="1" id="KW-0732">Signal</keyword>
<evidence type="ECO:0000256" key="1">
    <source>
        <dbReference type="SAM" id="SignalP"/>
    </source>
</evidence>
<protein>
    <submittedName>
        <fullName evidence="2">Uncharacterized protein</fullName>
    </submittedName>
</protein>
<dbReference type="AlphaFoldDB" id="A0A7S1A149"/>
<proteinExistence type="predicted"/>
<feature type="chain" id="PRO_5030722918" evidence="1">
    <location>
        <begin position="18"/>
        <end position="292"/>
    </location>
</feature>
<evidence type="ECO:0000313" key="2">
    <source>
        <dbReference type="EMBL" id="CAD8838469.1"/>
    </source>
</evidence>
<dbReference type="EMBL" id="HBFQ01018331">
    <property type="protein sequence ID" value="CAD8838469.1"/>
    <property type="molecule type" value="Transcribed_RNA"/>
</dbReference>
<organism evidence="2">
    <name type="scientific">Noctiluca scintillans</name>
    <name type="common">Sea sparkle</name>
    <name type="synonym">Red tide dinoflagellate</name>
    <dbReference type="NCBI Taxonomy" id="2966"/>
    <lineage>
        <taxon>Eukaryota</taxon>
        <taxon>Sar</taxon>
        <taxon>Alveolata</taxon>
        <taxon>Dinophyceae</taxon>
        <taxon>Noctilucales</taxon>
        <taxon>Noctilucaceae</taxon>
        <taxon>Noctiluca</taxon>
    </lineage>
</organism>
<accession>A0A7S1A149</accession>
<reference evidence="2" key="1">
    <citation type="submission" date="2021-01" db="EMBL/GenBank/DDBJ databases">
        <authorList>
            <person name="Corre E."/>
            <person name="Pelletier E."/>
            <person name="Niang G."/>
            <person name="Scheremetjew M."/>
            <person name="Finn R."/>
            <person name="Kale V."/>
            <person name="Holt S."/>
            <person name="Cochrane G."/>
            <person name="Meng A."/>
            <person name="Brown T."/>
            <person name="Cohen L."/>
        </authorList>
    </citation>
    <scope>NUCLEOTIDE SEQUENCE</scope>
</reference>
<sequence length="292" mass="31185">MAARLMVLSSFIGGAAAVHFPGQDFICLGLNSSSAEIDVLCPTVVAGSANVTMVDCEDAARLILGKAESLLGCPGTSSNPPVSQAVKDAACVFMRREEVNSTDILQSLCNRFGTMLSEPCTSVLQSAWTDLESSCDDVSGSLVTPQSSSPAVTTELQFPGEDAICAKFNASDASIKVVCPQLQAEGFSELHCEQALRVIVRRAQRASHCPGYWGKNSTIPAAGRKIRVKGCIFVEETLKIRDDVTDMFDQLCPSISGFDTCTNLLIKAWLDYVDTCRENEPETTTAPATVIV</sequence>
<name>A0A7S1A149_NOCSC</name>